<dbReference type="InterPro" id="IPR023213">
    <property type="entry name" value="CAT-like_dom_sf"/>
</dbReference>
<reference evidence="8 9" key="1">
    <citation type="submission" date="2024-01" db="EMBL/GenBank/DDBJ databases">
        <title>Genome insights into Plantactinospora veratri sp. nov.</title>
        <authorList>
            <person name="Wang L."/>
        </authorList>
    </citation>
    <scope>NUCLEOTIDE SEQUENCE [LARGE SCALE GENOMIC DNA]</scope>
    <source>
        <strain evidence="8 9">NEAU-FHS4</strain>
    </source>
</reference>
<dbReference type="Pfam" id="PF00668">
    <property type="entry name" value="Condensation"/>
    <property type="match status" value="1"/>
</dbReference>
<dbReference type="Proteomes" id="UP001339911">
    <property type="component" value="Unassembled WGS sequence"/>
</dbReference>
<dbReference type="InterPro" id="IPR009081">
    <property type="entry name" value="PP-bd_ACP"/>
</dbReference>
<feature type="transmembrane region" description="Helical" evidence="5">
    <location>
        <begin position="1493"/>
        <end position="1515"/>
    </location>
</feature>
<evidence type="ECO:0000313" key="8">
    <source>
        <dbReference type="EMBL" id="MEE6311487.1"/>
    </source>
</evidence>
<evidence type="ECO:0000256" key="3">
    <source>
        <dbReference type="ARBA" id="ARBA00022553"/>
    </source>
</evidence>
<name>A0ABU7SNQ7_9ACTN</name>
<feature type="compositionally biased region" description="Basic and acidic residues" evidence="4">
    <location>
        <begin position="11"/>
        <end position="23"/>
    </location>
</feature>
<dbReference type="SUPFAM" id="SSF103473">
    <property type="entry name" value="MFS general substrate transporter"/>
    <property type="match status" value="1"/>
</dbReference>
<dbReference type="PANTHER" id="PTHR45527">
    <property type="entry name" value="NONRIBOSOMAL PEPTIDE SYNTHETASE"/>
    <property type="match status" value="1"/>
</dbReference>
<feature type="transmembrane region" description="Helical" evidence="5">
    <location>
        <begin position="1640"/>
        <end position="1668"/>
    </location>
</feature>
<feature type="transmembrane region" description="Helical" evidence="5">
    <location>
        <begin position="1521"/>
        <end position="1540"/>
    </location>
</feature>
<feature type="region of interest" description="Disordered" evidence="4">
    <location>
        <begin position="1845"/>
        <end position="1889"/>
    </location>
</feature>
<keyword evidence="5" id="KW-0812">Transmembrane</keyword>
<dbReference type="PROSITE" id="PS50075">
    <property type="entry name" value="CARRIER"/>
    <property type="match status" value="1"/>
</dbReference>
<dbReference type="CDD" id="cd06173">
    <property type="entry name" value="MFS_MefA_like"/>
    <property type="match status" value="1"/>
</dbReference>
<dbReference type="SUPFAM" id="SSF47336">
    <property type="entry name" value="ACP-like"/>
    <property type="match status" value="1"/>
</dbReference>
<dbReference type="PROSITE" id="PS00455">
    <property type="entry name" value="AMP_BINDING"/>
    <property type="match status" value="1"/>
</dbReference>
<dbReference type="InterPro" id="IPR011701">
    <property type="entry name" value="MFS"/>
</dbReference>
<feature type="transmembrane region" description="Helical" evidence="5">
    <location>
        <begin position="1674"/>
        <end position="1693"/>
    </location>
</feature>
<dbReference type="InterPro" id="IPR025110">
    <property type="entry name" value="AMP-bd_C"/>
</dbReference>
<evidence type="ECO:0000256" key="5">
    <source>
        <dbReference type="SAM" id="Phobius"/>
    </source>
</evidence>
<dbReference type="Gene3D" id="1.20.1250.20">
    <property type="entry name" value="MFS general substrate transporter like domains"/>
    <property type="match status" value="1"/>
</dbReference>
<dbReference type="SUPFAM" id="SSF53474">
    <property type="entry name" value="alpha/beta-Hydrolases"/>
    <property type="match status" value="1"/>
</dbReference>
<keyword evidence="5" id="KW-0472">Membrane</keyword>
<feature type="transmembrane region" description="Helical" evidence="5">
    <location>
        <begin position="1813"/>
        <end position="1832"/>
    </location>
</feature>
<dbReference type="InterPro" id="IPR020806">
    <property type="entry name" value="PKS_PP-bd"/>
</dbReference>
<comment type="caution">
    <text evidence="8">The sequence shown here is derived from an EMBL/GenBank/DDBJ whole genome shotgun (WGS) entry which is preliminary data.</text>
</comment>
<accession>A0ABU7SNQ7</accession>
<keyword evidence="3" id="KW-0597">Phosphoprotein</keyword>
<feature type="region of interest" description="Disordered" evidence="4">
    <location>
        <begin position="1"/>
        <end position="30"/>
    </location>
</feature>
<dbReference type="NCBIfam" id="TIGR01733">
    <property type="entry name" value="AA-adenyl-dom"/>
    <property type="match status" value="1"/>
</dbReference>
<dbReference type="CDD" id="cd19531">
    <property type="entry name" value="LCL_NRPS-like"/>
    <property type="match status" value="1"/>
</dbReference>
<dbReference type="Gene3D" id="3.30.300.30">
    <property type="match status" value="1"/>
</dbReference>
<dbReference type="Gene3D" id="3.40.50.980">
    <property type="match status" value="2"/>
</dbReference>
<dbReference type="Pfam" id="PF00975">
    <property type="entry name" value="Thioesterase"/>
    <property type="match status" value="1"/>
</dbReference>
<keyword evidence="2" id="KW-0596">Phosphopantetheine</keyword>
<dbReference type="InterPro" id="IPR036259">
    <property type="entry name" value="MFS_trans_sf"/>
</dbReference>
<evidence type="ECO:0000256" key="1">
    <source>
        <dbReference type="ARBA" id="ARBA00001957"/>
    </source>
</evidence>
<dbReference type="Gene3D" id="1.10.1200.10">
    <property type="entry name" value="ACP-like"/>
    <property type="match status" value="1"/>
</dbReference>
<dbReference type="InterPro" id="IPR006162">
    <property type="entry name" value="Ppantetheine_attach_site"/>
</dbReference>
<dbReference type="Pfam" id="PF00501">
    <property type="entry name" value="AMP-binding"/>
    <property type="match status" value="1"/>
</dbReference>
<keyword evidence="9" id="KW-1185">Reference proteome</keyword>
<dbReference type="CDD" id="cd17646">
    <property type="entry name" value="A_NRPS_AB3403-like"/>
    <property type="match status" value="1"/>
</dbReference>
<dbReference type="SUPFAM" id="SSF52777">
    <property type="entry name" value="CoA-dependent acyltransferases"/>
    <property type="match status" value="2"/>
</dbReference>
<dbReference type="RefSeq" id="WP_331210547.1">
    <property type="nucleotide sequence ID" value="NZ_JAZGQL010000025.1"/>
</dbReference>
<dbReference type="InterPro" id="IPR029058">
    <property type="entry name" value="AB_hydrolase_fold"/>
</dbReference>
<feature type="transmembrane region" description="Helical" evidence="5">
    <location>
        <begin position="1725"/>
        <end position="1748"/>
    </location>
</feature>
<dbReference type="Gene3D" id="2.30.38.10">
    <property type="entry name" value="Luciferase, Domain 3"/>
    <property type="match status" value="1"/>
</dbReference>
<feature type="transmembrane region" description="Helical" evidence="5">
    <location>
        <begin position="1461"/>
        <end position="1486"/>
    </location>
</feature>
<organism evidence="8 9">
    <name type="scientific">Plantactinospora veratri</name>
    <dbReference type="NCBI Taxonomy" id="1436122"/>
    <lineage>
        <taxon>Bacteria</taxon>
        <taxon>Bacillati</taxon>
        <taxon>Actinomycetota</taxon>
        <taxon>Actinomycetes</taxon>
        <taxon>Micromonosporales</taxon>
        <taxon>Micromonosporaceae</taxon>
        <taxon>Plantactinospora</taxon>
    </lineage>
</organism>
<dbReference type="SMART" id="SM00823">
    <property type="entry name" value="PKS_PP"/>
    <property type="match status" value="1"/>
</dbReference>
<evidence type="ECO:0000313" key="9">
    <source>
        <dbReference type="Proteomes" id="UP001339911"/>
    </source>
</evidence>
<feature type="compositionally biased region" description="Pro residues" evidence="4">
    <location>
        <begin position="1"/>
        <end position="10"/>
    </location>
</feature>
<evidence type="ECO:0000259" key="6">
    <source>
        <dbReference type="PROSITE" id="PS50075"/>
    </source>
</evidence>
<feature type="transmembrane region" description="Helical" evidence="5">
    <location>
        <begin position="1560"/>
        <end position="1582"/>
    </location>
</feature>
<dbReference type="EMBL" id="JAZGQL010000025">
    <property type="protein sequence ID" value="MEE6310324.1"/>
    <property type="molecule type" value="Genomic_DNA"/>
</dbReference>
<dbReference type="Gene3D" id="3.30.559.10">
    <property type="entry name" value="Chloramphenicol acetyltransferase-like domain"/>
    <property type="match status" value="1"/>
</dbReference>
<dbReference type="SUPFAM" id="SSF56801">
    <property type="entry name" value="Acetyl-CoA synthetase-like"/>
    <property type="match status" value="1"/>
</dbReference>
<keyword evidence="5" id="KW-1133">Transmembrane helix</keyword>
<dbReference type="PROSITE" id="PS00012">
    <property type="entry name" value="PHOSPHOPANTETHEINE"/>
    <property type="match status" value="1"/>
</dbReference>
<dbReference type="InterPro" id="IPR020845">
    <property type="entry name" value="AMP-binding_CS"/>
</dbReference>
<dbReference type="InterPro" id="IPR010071">
    <property type="entry name" value="AA_adenyl_dom"/>
</dbReference>
<proteinExistence type="predicted"/>
<gene>
    <name evidence="7" type="ORF">V1634_26145</name>
    <name evidence="8" type="ORF">V1634_32160</name>
</gene>
<dbReference type="InterPro" id="IPR000873">
    <property type="entry name" value="AMP-dep_synth/lig_dom"/>
</dbReference>
<evidence type="ECO:0000256" key="2">
    <source>
        <dbReference type="ARBA" id="ARBA00022450"/>
    </source>
</evidence>
<protein>
    <submittedName>
        <fullName evidence="8">Amino acid adenylation domain-containing protein</fullName>
    </submittedName>
</protein>
<dbReference type="InterPro" id="IPR036736">
    <property type="entry name" value="ACP-like_sf"/>
</dbReference>
<evidence type="ECO:0000256" key="4">
    <source>
        <dbReference type="SAM" id="MobiDB-lite"/>
    </source>
</evidence>
<dbReference type="Pfam" id="PF13193">
    <property type="entry name" value="AMP-binding_C"/>
    <property type="match status" value="1"/>
</dbReference>
<dbReference type="InterPro" id="IPR045851">
    <property type="entry name" value="AMP-bd_C_sf"/>
</dbReference>
<dbReference type="EMBL" id="JAZGQL010000034">
    <property type="protein sequence ID" value="MEE6311487.1"/>
    <property type="molecule type" value="Genomic_DNA"/>
</dbReference>
<dbReference type="Gene3D" id="3.30.559.30">
    <property type="entry name" value="Nonribosomal peptide synthetase, condensation domain"/>
    <property type="match status" value="1"/>
</dbReference>
<feature type="domain" description="Carrier" evidence="6">
    <location>
        <begin position="1047"/>
        <end position="1122"/>
    </location>
</feature>
<feature type="transmembrane region" description="Helical" evidence="5">
    <location>
        <begin position="1700"/>
        <end position="1719"/>
    </location>
</feature>
<feature type="compositionally biased region" description="Low complexity" evidence="4">
    <location>
        <begin position="1863"/>
        <end position="1881"/>
    </location>
</feature>
<dbReference type="Pfam" id="PF00550">
    <property type="entry name" value="PP-binding"/>
    <property type="match status" value="1"/>
</dbReference>
<evidence type="ECO:0000313" key="7">
    <source>
        <dbReference type="EMBL" id="MEE6310324.1"/>
    </source>
</evidence>
<feature type="transmembrane region" description="Helical" evidence="5">
    <location>
        <begin position="1588"/>
        <end position="1608"/>
    </location>
</feature>
<sequence length="1889" mass="203254">MTGRIPPHPAAPEHDTATRRRAETAAPGTAVTAVAGQLSATKRSLLAARLRPAAAPAEVVPARPPGTTVPLSLAQERLWFMEQYAPGTAAYTVPVVLRLRGTLDATALEAALRTVAARHESLRMRFDATVDGRPVLHIDDTVSIRLEVVEAAGAELTAREAWVRTAVQARLAEPFDLARGPLLRAALYGLAPDDHVLALTVHHIVCDGWSAELLVGEVLTLLAAAGGAGPGTPTDPLPPLRRQYGDYALWQRERQRQRLADGTQDRDVAYWRDRLAGVPPLELPTDRPRPAEPAFRGAPVGVHLDAGSTAALRRLALEHGATLFMVVLAAYAAVLARYARQHDFAVGSPQAGRSHAELEPMIGMFVNMLVTRVDATGDPTFAELVARVRDTVLDGYAHQELPFEELVTELDLPRDVGRSPIFQVALSMRTPAAPPPASSPSPGGADERLAVAPFVVEAVATRFDLELDLVAGETLSGAFVYRRDLFDAETVERIADTFVELVHEVARDPDRPLHRLLTLGGAAREQVLVGWNDTAADFPADATLHELVQASVAATPEAPAVTFEGTTLSYRELAERANQVAHRLREHGAGPGRLVAVCAHRSPELVVALLGVLVSGAAYLPLDPDHPAERLGFVLADADPVAVLTAGTAATALPPTDRPVLALDDPAGWAGAASTAPEPLAGPDDPAYVIYTSGSTGQPKGVPNGHRGVVNRLHWMQRRYGLTATETVLQKTPAGFDVSVWEFFWPLLAGARLVLARPDGHRDAGYLRDLIAAEQVSTVHFVPSMLAVFLAEEGIGRCRSLRRIICSGEELPVDLALRTLAALPGAELHNLYGPTEAAIDVTAYHCIAEKLTGAARVPIGAPIDNIRVYVLDERGEPVPVGVPGELHLAGVGLAHGYLNRPELTAERFRTGPDGERRYRTGDLARWRPDGTLDFLGRIDGQVKLRGLRIELGEIEVALRDEPGVRDAAVVVREDSPGDRRLAAYLVGSAPVDTAALRLALKRRLPDYMVPATFVELPELPLSPNGKLDRRRLPAPPRVRDLDAPYLAPETATEILVAEVWAEVLDVPRVGLDDDFFDLGGHSLLAVQVVARLRRAAGAGVSVLDLFTNRTVRELARLVAAPPEQRGPRDLVHELTRPVPTAQRVRTLVCVPYGGGSAVVYQPLADALPAGHRLFSVAIPGHDIGLDEAALPFDELAERCTEEILAKVDGPLALYGHCGVGSALTVEIARRLEQRGRELEIVYIGAIFPFARPRSRVWTALSRLTRMESIRSDKAYANWLTSMGVDMSDIEPGQARQIIRNMRRDSDSAEAYFTRLMHSGTERLRAPVVTVAGERDPATEFYAERFTEWHFLTDRAAVVVLDEAGHFFLRWRAEELAEIVTTVGPAVLAERTGPLTRPARGAAPTWWLHDTSRSAGRVATAGPQPSMGRFLVVALAQLVSILGSTLTDVALPLWVLKETGSLLNFALLAVAGLVPGLLVLPVAGAVVDRYSRRAVILCGDVGAGGTQLLLGLLLWTGSLQVWHIYPLIALLSVSLTFQRLAYNSAIAQLVPKQYLGHANGVVQMVTGVATIMMPLLSVALLAVIDLGGILVIDVLSYAAAIVIVLLVRFPRTLAWRRRESLTAEIREGLRLSWGHRGFRSLLLFFMSLNVFLSPLFMMLTPLVLAFAGIDQVAQVSVAGGVGAFLGGLAMSIWGGPRHRRLFTVLCCTLVLAGFCLVIGLRPTLWVIAVGAFGISMWLVLLNGVYTTIVQVKIPQRFHGRVFAINTVIAWSTLPVGWTLVGPVGSRLLEPLMAPDGLLAGTVGRVIGVGHGRGIGLLYLLLAVAIAAVALVAMRLPRIARFDDEVPDAQPDDQVGVEALRRRAASAQPAGAQSGAQSGAQRPAAERVAAR</sequence>
<dbReference type="Pfam" id="PF07690">
    <property type="entry name" value="MFS_1"/>
    <property type="match status" value="1"/>
</dbReference>
<feature type="transmembrane region" description="Helical" evidence="5">
    <location>
        <begin position="1760"/>
        <end position="1779"/>
    </location>
</feature>
<comment type="cofactor">
    <cofactor evidence="1">
        <name>pantetheine 4'-phosphate</name>
        <dbReference type="ChEBI" id="CHEBI:47942"/>
    </cofactor>
</comment>
<dbReference type="Gene3D" id="3.40.50.1820">
    <property type="entry name" value="alpha/beta hydrolase"/>
    <property type="match status" value="1"/>
</dbReference>
<dbReference type="PANTHER" id="PTHR45527:SF1">
    <property type="entry name" value="FATTY ACID SYNTHASE"/>
    <property type="match status" value="1"/>
</dbReference>
<dbReference type="InterPro" id="IPR001242">
    <property type="entry name" value="Condensation_dom"/>
</dbReference>
<dbReference type="InterPro" id="IPR001031">
    <property type="entry name" value="Thioesterase"/>
</dbReference>